<evidence type="ECO:0000313" key="3">
    <source>
        <dbReference type="Proteomes" id="UP000240830"/>
    </source>
</evidence>
<evidence type="ECO:0000313" key="2">
    <source>
        <dbReference type="EMBL" id="PJF19133.1"/>
    </source>
</evidence>
<dbReference type="Pfam" id="PF09825">
    <property type="entry name" value="BPL_N"/>
    <property type="match status" value="1"/>
</dbReference>
<protein>
    <recommendedName>
        <fullName evidence="1">Biotin-protein ligase N-terminal domain-containing protein</fullName>
    </recommendedName>
</protein>
<accession>A0A2H9TN07</accession>
<keyword evidence="3" id="KW-1185">Reference proteome</keyword>
<proteinExistence type="predicted"/>
<evidence type="ECO:0000259" key="1">
    <source>
        <dbReference type="Pfam" id="PF09825"/>
    </source>
</evidence>
<name>A0A2H9TN07_9FUNG</name>
<dbReference type="EMBL" id="MTSL01000076">
    <property type="protein sequence ID" value="PJF19133.1"/>
    <property type="molecule type" value="Genomic_DNA"/>
</dbReference>
<dbReference type="Proteomes" id="UP000240830">
    <property type="component" value="Unassembled WGS sequence"/>
</dbReference>
<sequence>MNEYKDRNKVVKLLHSGGCYFDADEVKAYGWRVIGTYAHGRGIAIIAKDIGKGYAVLCCPHIEFNPHMPSSFNHGSIQSEVMSSSVRRQNVFNYILSNALQLRP</sequence>
<organism evidence="2 3">
    <name type="scientific">Paramicrosporidium saccamoebae</name>
    <dbReference type="NCBI Taxonomy" id="1246581"/>
    <lineage>
        <taxon>Eukaryota</taxon>
        <taxon>Fungi</taxon>
        <taxon>Fungi incertae sedis</taxon>
        <taxon>Cryptomycota</taxon>
        <taxon>Cryptomycota incertae sedis</taxon>
        <taxon>Paramicrosporidium</taxon>
    </lineage>
</organism>
<dbReference type="AlphaFoldDB" id="A0A2H9TN07"/>
<comment type="caution">
    <text evidence="2">The sequence shown here is derived from an EMBL/GenBank/DDBJ whole genome shotgun (WGS) entry which is preliminary data.</text>
</comment>
<dbReference type="InterPro" id="IPR019197">
    <property type="entry name" value="Biotin-prot_ligase_N"/>
</dbReference>
<feature type="domain" description="Biotin-protein ligase N-terminal" evidence="1">
    <location>
        <begin position="6"/>
        <end position="97"/>
    </location>
</feature>
<gene>
    <name evidence="2" type="ORF">PSACC_01055</name>
</gene>
<reference evidence="2 3" key="1">
    <citation type="submission" date="2016-10" db="EMBL/GenBank/DDBJ databases">
        <title>The genome of Paramicrosporidium saccamoebae is the missing link in understanding Cryptomycota and Microsporidia evolution.</title>
        <authorList>
            <person name="Quandt C.A."/>
            <person name="Beaudet D."/>
            <person name="Corsaro D."/>
            <person name="Michel R."/>
            <person name="Corradi N."/>
            <person name="James T."/>
        </authorList>
    </citation>
    <scope>NUCLEOTIDE SEQUENCE [LARGE SCALE GENOMIC DNA]</scope>
    <source>
        <strain evidence="2 3">KSL3</strain>
    </source>
</reference>